<dbReference type="Proteomes" id="UP000009168">
    <property type="component" value="Unassembled WGS sequence"/>
</dbReference>
<dbReference type="KEGG" id="tet:TTHERM_01216070"/>
<dbReference type="GeneID" id="7824704"/>
<evidence type="ECO:0000313" key="2">
    <source>
        <dbReference type="Proteomes" id="UP000009168"/>
    </source>
</evidence>
<dbReference type="HOGENOM" id="CLU_718647_0_0_1"/>
<evidence type="ECO:0000313" key="1">
    <source>
        <dbReference type="EMBL" id="EAR89213.1"/>
    </source>
</evidence>
<dbReference type="EMBL" id="GG662650">
    <property type="protein sequence ID" value="EAR89213.1"/>
    <property type="molecule type" value="Genomic_DNA"/>
</dbReference>
<name>Q22VA6_TETTS</name>
<dbReference type="AlphaFoldDB" id="Q22VA6"/>
<gene>
    <name evidence="1" type="ORF">TTHERM_01216070</name>
</gene>
<dbReference type="RefSeq" id="XP_001009458.1">
    <property type="nucleotide sequence ID" value="XM_001009458.2"/>
</dbReference>
<dbReference type="InParanoid" id="Q22VA6"/>
<protein>
    <submittedName>
        <fullName evidence="1">Uncharacterized protein</fullName>
    </submittedName>
</protein>
<accession>Q22VA6</accession>
<reference evidence="2" key="1">
    <citation type="journal article" date="2006" name="PLoS Biol.">
        <title>Macronuclear genome sequence of the ciliate Tetrahymena thermophila, a model eukaryote.</title>
        <authorList>
            <person name="Eisen J.A."/>
            <person name="Coyne R.S."/>
            <person name="Wu M."/>
            <person name="Wu D."/>
            <person name="Thiagarajan M."/>
            <person name="Wortman J.R."/>
            <person name="Badger J.H."/>
            <person name="Ren Q."/>
            <person name="Amedeo P."/>
            <person name="Jones K.M."/>
            <person name="Tallon L.J."/>
            <person name="Delcher A.L."/>
            <person name="Salzberg S.L."/>
            <person name="Silva J.C."/>
            <person name="Haas B.J."/>
            <person name="Majoros W.H."/>
            <person name="Farzad M."/>
            <person name="Carlton J.M."/>
            <person name="Smith R.K. Jr."/>
            <person name="Garg J."/>
            <person name="Pearlman R.E."/>
            <person name="Karrer K.M."/>
            <person name="Sun L."/>
            <person name="Manning G."/>
            <person name="Elde N.C."/>
            <person name="Turkewitz A.P."/>
            <person name="Asai D.J."/>
            <person name="Wilkes D.E."/>
            <person name="Wang Y."/>
            <person name="Cai H."/>
            <person name="Collins K."/>
            <person name="Stewart B.A."/>
            <person name="Lee S.R."/>
            <person name="Wilamowska K."/>
            <person name="Weinberg Z."/>
            <person name="Ruzzo W.L."/>
            <person name="Wloga D."/>
            <person name="Gaertig J."/>
            <person name="Frankel J."/>
            <person name="Tsao C.-C."/>
            <person name="Gorovsky M.A."/>
            <person name="Keeling P.J."/>
            <person name="Waller R.F."/>
            <person name="Patron N.J."/>
            <person name="Cherry J.M."/>
            <person name="Stover N.A."/>
            <person name="Krieger C.J."/>
            <person name="del Toro C."/>
            <person name="Ryder H.F."/>
            <person name="Williamson S.C."/>
            <person name="Barbeau R.A."/>
            <person name="Hamilton E.P."/>
            <person name="Orias E."/>
        </authorList>
    </citation>
    <scope>NUCLEOTIDE SEQUENCE [LARGE SCALE GENOMIC DNA]</scope>
    <source>
        <strain evidence="2">SB210</strain>
    </source>
</reference>
<proteinExistence type="predicted"/>
<keyword evidence="2" id="KW-1185">Reference proteome</keyword>
<organism evidence="1 2">
    <name type="scientific">Tetrahymena thermophila (strain SB210)</name>
    <dbReference type="NCBI Taxonomy" id="312017"/>
    <lineage>
        <taxon>Eukaryota</taxon>
        <taxon>Sar</taxon>
        <taxon>Alveolata</taxon>
        <taxon>Ciliophora</taxon>
        <taxon>Intramacronucleata</taxon>
        <taxon>Oligohymenophorea</taxon>
        <taxon>Hymenostomatida</taxon>
        <taxon>Tetrahymenina</taxon>
        <taxon>Tetrahymenidae</taxon>
        <taxon>Tetrahymena</taxon>
    </lineage>
</organism>
<sequence>MKKGQKNLYFKDNEEKQLIFENKKGISTKKEQRVCQLTPLVKMPSLERIFFIYGDILINLNENKEQVFFDQLKLQSALRPILNIKKENESLFMRVEFNNEQQGQIDFRPIINIMQTMQNDQMYQLSQTLSQYQLQILKQIQFPNTIDHSVLRQKKEVLRYFKDSIIPQILIQQYQENSTEVQAYGLFECLDSMYDSRISEYGFNQNYLHLIGTDFETIQQFYLREGWFSVFYSYSNDVVKKHLEKVIEYFYFQLNNACKQENQQEYQMNINFSTLDQIEISAQFKEKTYFVYQNSQYLFTDYVVPENVHNIIGLFGIMTIDVNPQQIMKLMQMRQDSQQFNQNNLLSQYGELSLSQFQYEIQSKFFKDKYYQDNLSSTCKVKYIG</sequence>